<accession>A0A0A8YNF8</accession>
<protein>
    <submittedName>
        <fullName evidence="1">Uncharacterized protein</fullName>
    </submittedName>
</protein>
<dbReference type="AlphaFoldDB" id="A0A0A8YNF8"/>
<name>A0A0A8YNF8_ARUDO</name>
<dbReference type="EMBL" id="GBRH01269641">
    <property type="protein sequence ID" value="JAD28254.1"/>
    <property type="molecule type" value="Transcribed_RNA"/>
</dbReference>
<reference evidence="1" key="1">
    <citation type="submission" date="2014-09" db="EMBL/GenBank/DDBJ databases">
        <authorList>
            <person name="Magalhaes I.L.F."/>
            <person name="Oliveira U."/>
            <person name="Santos F.R."/>
            <person name="Vidigal T.H.D.A."/>
            <person name="Brescovit A.D."/>
            <person name="Santos A.J."/>
        </authorList>
    </citation>
    <scope>NUCLEOTIDE SEQUENCE</scope>
    <source>
        <tissue evidence="1">Shoot tissue taken approximately 20 cm above the soil surface</tissue>
    </source>
</reference>
<reference evidence="1" key="2">
    <citation type="journal article" date="2015" name="Data Brief">
        <title>Shoot transcriptome of the giant reed, Arundo donax.</title>
        <authorList>
            <person name="Barrero R.A."/>
            <person name="Guerrero F.D."/>
            <person name="Moolhuijzen P."/>
            <person name="Goolsby J.A."/>
            <person name="Tidwell J."/>
            <person name="Bellgard S.E."/>
            <person name="Bellgard M.I."/>
        </authorList>
    </citation>
    <scope>NUCLEOTIDE SEQUENCE</scope>
    <source>
        <tissue evidence="1">Shoot tissue taken approximately 20 cm above the soil surface</tissue>
    </source>
</reference>
<sequence length="23" mass="2291">MLGTVAQVCFGKAAGLTDSPLNP</sequence>
<evidence type="ECO:0000313" key="1">
    <source>
        <dbReference type="EMBL" id="JAD28254.1"/>
    </source>
</evidence>
<organism evidence="1">
    <name type="scientific">Arundo donax</name>
    <name type="common">Giant reed</name>
    <name type="synonym">Donax arundinaceus</name>
    <dbReference type="NCBI Taxonomy" id="35708"/>
    <lineage>
        <taxon>Eukaryota</taxon>
        <taxon>Viridiplantae</taxon>
        <taxon>Streptophyta</taxon>
        <taxon>Embryophyta</taxon>
        <taxon>Tracheophyta</taxon>
        <taxon>Spermatophyta</taxon>
        <taxon>Magnoliopsida</taxon>
        <taxon>Liliopsida</taxon>
        <taxon>Poales</taxon>
        <taxon>Poaceae</taxon>
        <taxon>PACMAD clade</taxon>
        <taxon>Arundinoideae</taxon>
        <taxon>Arundineae</taxon>
        <taxon>Arundo</taxon>
    </lineage>
</organism>
<proteinExistence type="predicted"/>